<dbReference type="Proteomes" id="UP000220032">
    <property type="component" value="Unassembled WGS sequence"/>
</dbReference>
<accession>A0A2A8ZSN3</accession>
<dbReference type="AlphaFoldDB" id="A0A2A8ZSN3"/>
<comment type="caution">
    <text evidence="2">The sequence shown here is derived from an EMBL/GenBank/DDBJ whole genome shotgun (WGS) entry which is preliminary data.</text>
</comment>
<dbReference type="EMBL" id="NTRR01000067">
    <property type="protein sequence ID" value="PFE08359.1"/>
    <property type="molecule type" value="Genomic_DNA"/>
</dbReference>
<evidence type="ECO:0000256" key="1">
    <source>
        <dbReference type="SAM" id="Phobius"/>
    </source>
</evidence>
<sequence length="71" mass="8071">MIHSIHSYFMASRLLLLPCSRRNLGSIFTAFNGLITMIGFSIIAIRSIRPFQEFTMFLQDLLPSLDSQTCS</sequence>
<reference evidence="2 3" key="1">
    <citation type="submission" date="2017-09" db="EMBL/GenBank/DDBJ databases">
        <title>Large-scale bioinformatics analysis of Bacillus genomes uncovers conserved roles of natural products in bacterial physiology.</title>
        <authorList>
            <consortium name="Agbiome Team Llc"/>
            <person name="Bleich R.M."/>
            <person name="Grubbs K.J."/>
            <person name="Santa Maria K.C."/>
            <person name="Allen S.E."/>
            <person name="Farag S."/>
            <person name="Shank E.A."/>
            <person name="Bowers A."/>
        </authorList>
    </citation>
    <scope>NUCLEOTIDE SEQUENCE [LARGE SCALE GENOMIC DNA]</scope>
    <source>
        <strain evidence="2 3">AFS022681</strain>
    </source>
</reference>
<evidence type="ECO:0000313" key="2">
    <source>
        <dbReference type="EMBL" id="PFE08359.1"/>
    </source>
</evidence>
<evidence type="ECO:0000313" key="3">
    <source>
        <dbReference type="Proteomes" id="UP000220032"/>
    </source>
</evidence>
<protein>
    <submittedName>
        <fullName evidence="2">Uncharacterized protein</fullName>
    </submittedName>
</protein>
<organism evidence="2 3">
    <name type="scientific">Bacillus cereus</name>
    <dbReference type="NCBI Taxonomy" id="1396"/>
    <lineage>
        <taxon>Bacteria</taxon>
        <taxon>Bacillati</taxon>
        <taxon>Bacillota</taxon>
        <taxon>Bacilli</taxon>
        <taxon>Bacillales</taxon>
        <taxon>Bacillaceae</taxon>
        <taxon>Bacillus</taxon>
        <taxon>Bacillus cereus group</taxon>
    </lineage>
</organism>
<proteinExistence type="predicted"/>
<name>A0A2A8ZSN3_BACCE</name>
<gene>
    <name evidence="2" type="ORF">CN307_28815</name>
</gene>
<keyword evidence="1" id="KW-1133">Transmembrane helix</keyword>
<keyword evidence="1" id="KW-0472">Membrane</keyword>
<keyword evidence="1" id="KW-0812">Transmembrane</keyword>
<feature type="transmembrane region" description="Helical" evidence="1">
    <location>
        <begin position="24"/>
        <end position="45"/>
    </location>
</feature>